<dbReference type="PANTHER" id="PTHR23201:SF118">
    <property type="entry name" value="GIBBERELLIN STIMULATED TRANSCRIPT RELATED PROTEIN 1"/>
    <property type="match status" value="1"/>
</dbReference>
<evidence type="ECO:0008006" key="5">
    <source>
        <dbReference type="Google" id="ProtNLM"/>
    </source>
</evidence>
<organism evidence="3 4">
    <name type="scientific">Populus alba x Populus x berolinensis</name>
    <dbReference type="NCBI Taxonomy" id="444605"/>
    <lineage>
        <taxon>Eukaryota</taxon>
        <taxon>Viridiplantae</taxon>
        <taxon>Streptophyta</taxon>
        <taxon>Embryophyta</taxon>
        <taxon>Tracheophyta</taxon>
        <taxon>Spermatophyta</taxon>
        <taxon>Magnoliopsida</taxon>
        <taxon>eudicotyledons</taxon>
        <taxon>Gunneridae</taxon>
        <taxon>Pentapetalae</taxon>
        <taxon>rosids</taxon>
        <taxon>fabids</taxon>
        <taxon>Malpighiales</taxon>
        <taxon>Salicaceae</taxon>
        <taxon>Saliceae</taxon>
        <taxon>Populus</taxon>
    </lineage>
</organism>
<dbReference type="PANTHER" id="PTHR23201">
    <property type="entry name" value="EXTENSIN, PROLINE-RICH PROTEIN"/>
    <property type="match status" value="1"/>
</dbReference>
<keyword evidence="4" id="KW-1185">Reference proteome</keyword>
<dbReference type="AlphaFoldDB" id="A0AAD6MJ33"/>
<keyword evidence="2" id="KW-1133">Transmembrane helix</keyword>
<evidence type="ECO:0000256" key="1">
    <source>
        <dbReference type="ARBA" id="ARBA00010582"/>
    </source>
</evidence>
<keyword evidence="2" id="KW-0472">Membrane</keyword>
<keyword evidence="2" id="KW-0812">Transmembrane</keyword>
<evidence type="ECO:0000256" key="2">
    <source>
        <dbReference type="SAM" id="Phobius"/>
    </source>
</evidence>
<dbReference type="InterPro" id="IPR003854">
    <property type="entry name" value="GASA"/>
</dbReference>
<evidence type="ECO:0000313" key="3">
    <source>
        <dbReference type="EMBL" id="KAJ6985217.1"/>
    </source>
</evidence>
<comment type="caution">
    <text evidence="3">The sequence shown here is derived from an EMBL/GenBank/DDBJ whole genome shotgun (WGS) entry which is preliminary data.</text>
</comment>
<dbReference type="Pfam" id="PF02704">
    <property type="entry name" value="GASA"/>
    <property type="match status" value="1"/>
</dbReference>
<protein>
    <recommendedName>
        <fullName evidence="5">Snakin-1</fullName>
    </recommendedName>
</protein>
<dbReference type="Proteomes" id="UP001164929">
    <property type="component" value="Chromosome 9"/>
</dbReference>
<feature type="transmembrane region" description="Helical" evidence="2">
    <location>
        <begin position="117"/>
        <end position="134"/>
    </location>
</feature>
<proteinExistence type="inferred from homology"/>
<gene>
    <name evidence="3" type="ORF">NC653_023252</name>
</gene>
<name>A0AAD6MJ33_9ROSI</name>
<accession>A0AAD6MJ33</accession>
<sequence>MQSTIHDEPWVIKLGNKRLNHPDAMNLDIVCALMLTLYDLDGLYMHGCIHRSLIKCQAKLQLFNLLPTPVRTPIFINNFAAINSHVISHCSLHFTPLSRYFHYRLSLLEAKQTMKKLFFATLLLCSLLFSSSFLEPVMAKSSFCAKKCDTRCANAGIQDRCLKYCGICCEQCKCVPSGTYGNKHECPCYRDKRNSKGKPKCP</sequence>
<dbReference type="EMBL" id="JAQIZT010000009">
    <property type="protein sequence ID" value="KAJ6985217.1"/>
    <property type="molecule type" value="Genomic_DNA"/>
</dbReference>
<reference evidence="3" key="1">
    <citation type="journal article" date="2023" name="Mol. Ecol. Resour.">
        <title>Chromosome-level genome assembly of a triploid poplar Populus alba 'Berolinensis'.</title>
        <authorList>
            <person name="Chen S."/>
            <person name="Yu Y."/>
            <person name="Wang X."/>
            <person name="Wang S."/>
            <person name="Zhang T."/>
            <person name="Zhou Y."/>
            <person name="He R."/>
            <person name="Meng N."/>
            <person name="Wang Y."/>
            <person name="Liu W."/>
            <person name="Liu Z."/>
            <person name="Liu J."/>
            <person name="Guo Q."/>
            <person name="Huang H."/>
            <person name="Sederoff R.R."/>
            <person name="Wang G."/>
            <person name="Qu G."/>
            <person name="Chen S."/>
        </authorList>
    </citation>
    <scope>NUCLEOTIDE SEQUENCE</scope>
    <source>
        <strain evidence="3">SC-2020</strain>
    </source>
</reference>
<comment type="similarity">
    <text evidence="1">Belongs to the GASA family.</text>
</comment>
<evidence type="ECO:0000313" key="4">
    <source>
        <dbReference type="Proteomes" id="UP001164929"/>
    </source>
</evidence>